<dbReference type="OrthoDB" id="3266223at2"/>
<reference evidence="2 3" key="1">
    <citation type="submission" date="2019-02" db="EMBL/GenBank/DDBJ databases">
        <title>Genomic data mining of an Antarctic deep-sea actinobacterium, Janibacterlimosus P3-3-X1.</title>
        <authorList>
            <person name="Liao L."/>
            <person name="Chen B."/>
        </authorList>
    </citation>
    <scope>NUCLEOTIDE SEQUENCE [LARGE SCALE GENOMIC DNA]</scope>
    <source>
        <strain evidence="2 3">P3-3-X1</strain>
    </source>
</reference>
<dbReference type="InterPro" id="IPR047681">
    <property type="entry name" value="PPA1309-like"/>
</dbReference>
<evidence type="ECO:0000256" key="1">
    <source>
        <dbReference type="SAM" id="MobiDB-lite"/>
    </source>
</evidence>
<keyword evidence="3" id="KW-1185">Reference proteome</keyword>
<gene>
    <name evidence="2" type="ORF">EXU32_11100</name>
</gene>
<proteinExistence type="predicted"/>
<dbReference type="RefSeq" id="WP_130629961.1">
    <property type="nucleotide sequence ID" value="NZ_CP036164.1"/>
</dbReference>
<dbReference type="NCBIfam" id="NF040618">
    <property type="entry name" value="PPA1309_fam"/>
    <property type="match status" value="1"/>
</dbReference>
<dbReference type="STRING" id="1216970.GCA_001570985_00583"/>
<organism evidence="2 3">
    <name type="scientific">Janibacter limosus</name>
    <dbReference type="NCBI Taxonomy" id="53458"/>
    <lineage>
        <taxon>Bacteria</taxon>
        <taxon>Bacillati</taxon>
        <taxon>Actinomycetota</taxon>
        <taxon>Actinomycetes</taxon>
        <taxon>Micrococcales</taxon>
        <taxon>Intrasporangiaceae</taxon>
        <taxon>Janibacter</taxon>
    </lineage>
</organism>
<dbReference type="AlphaFoldDB" id="A0A4P6MYM3"/>
<name>A0A4P6MYM3_9MICO</name>
<evidence type="ECO:0000313" key="3">
    <source>
        <dbReference type="Proteomes" id="UP000290408"/>
    </source>
</evidence>
<feature type="compositionally biased region" description="Low complexity" evidence="1">
    <location>
        <begin position="1"/>
        <end position="21"/>
    </location>
</feature>
<evidence type="ECO:0000313" key="2">
    <source>
        <dbReference type="EMBL" id="QBF46743.1"/>
    </source>
</evidence>
<dbReference type="EMBL" id="CP036164">
    <property type="protein sequence ID" value="QBF46743.1"/>
    <property type="molecule type" value="Genomic_DNA"/>
</dbReference>
<dbReference type="Proteomes" id="UP000290408">
    <property type="component" value="Chromosome"/>
</dbReference>
<dbReference type="KEGG" id="jli:EXU32_11100"/>
<sequence length="195" mass="20418">MVLVPDSSSSSAPHDSSASDSVPTAEPLAVAALETERHVASAGWDQNPRVFALVDTAALIAAEPQLAASLDSAADQAPGALSAIEQEDLPRTANLESLLGRMAWPDSVDGVALAVERIVIPPGAERDLPQDPTAAVDALAEHPQREDVRLLVAVHRDGRAVCLLRQRANDRDDRVATGEDIAPGLVHALRATLQG</sequence>
<accession>A0A4P6MYM3</accession>
<feature type="region of interest" description="Disordered" evidence="1">
    <location>
        <begin position="1"/>
        <end position="28"/>
    </location>
</feature>
<protein>
    <submittedName>
        <fullName evidence="2">Uncharacterized protein</fullName>
    </submittedName>
</protein>